<dbReference type="SUPFAM" id="SSF52540">
    <property type="entry name" value="P-loop containing nucleoside triphosphate hydrolases"/>
    <property type="match status" value="1"/>
</dbReference>
<feature type="domain" description="UvrD-like helicase ATP-binding" evidence="11">
    <location>
        <begin position="205"/>
        <end position="533"/>
    </location>
</feature>
<dbReference type="InterPro" id="IPR014017">
    <property type="entry name" value="DNA_helicase_UvrD-like_C"/>
</dbReference>
<evidence type="ECO:0000256" key="2">
    <source>
        <dbReference type="ARBA" id="ARBA00022801"/>
    </source>
</evidence>
<keyword evidence="2 9" id="KW-0378">Hydrolase</keyword>
<evidence type="ECO:0000256" key="5">
    <source>
        <dbReference type="ARBA" id="ARBA00023235"/>
    </source>
</evidence>
<accession>A0A9D2SG80</accession>
<evidence type="ECO:0000256" key="7">
    <source>
        <dbReference type="ARBA" id="ARBA00034808"/>
    </source>
</evidence>
<dbReference type="PANTHER" id="PTHR11070:SF17">
    <property type="entry name" value="DNA HELICASE IV"/>
    <property type="match status" value="1"/>
</dbReference>
<keyword evidence="5" id="KW-0413">Isomerase</keyword>
<reference evidence="12" key="1">
    <citation type="journal article" date="2021" name="PeerJ">
        <title>Extensive microbial diversity within the chicken gut microbiome revealed by metagenomics and culture.</title>
        <authorList>
            <person name="Gilroy R."/>
            <person name="Ravi A."/>
            <person name="Getino M."/>
            <person name="Pursley I."/>
            <person name="Horton D.L."/>
            <person name="Alikhan N.F."/>
            <person name="Baker D."/>
            <person name="Gharbi K."/>
            <person name="Hall N."/>
            <person name="Watson M."/>
            <person name="Adriaenssens E.M."/>
            <person name="Foster-Nyarko E."/>
            <person name="Jarju S."/>
            <person name="Secka A."/>
            <person name="Antonio M."/>
            <person name="Oren A."/>
            <person name="Chaudhuri R.R."/>
            <person name="La Ragione R."/>
            <person name="Hildebrand F."/>
            <person name="Pallen M.J."/>
        </authorList>
    </citation>
    <scope>NUCLEOTIDE SEQUENCE</scope>
    <source>
        <strain evidence="12">CHK185-1770</strain>
    </source>
</reference>
<gene>
    <name evidence="12" type="ORF">H9710_08080</name>
</gene>
<dbReference type="Proteomes" id="UP000826793">
    <property type="component" value="Unassembled WGS sequence"/>
</dbReference>
<dbReference type="Pfam" id="PF13538">
    <property type="entry name" value="UvrD_C_2"/>
    <property type="match status" value="1"/>
</dbReference>
<dbReference type="InterPro" id="IPR000212">
    <property type="entry name" value="DNA_helicase_UvrD/REP"/>
</dbReference>
<feature type="binding site" evidence="9">
    <location>
        <begin position="226"/>
        <end position="233"/>
    </location>
    <ligand>
        <name>ATP</name>
        <dbReference type="ChEBI" id="CHEBI:30616"/>
    </ligand>
</feature>
<dbReference type="PROSITE" id="PS51198">
    <property type="entry name" value="UVRD_HELICASE_ATP_BIND"/>
    <property type="match status" value="1"/>
</dbReference>
<feature type="coiled-coil region" evidence="10">
    <location>
        <begin position="23"/>
        <end position="50"/>
    </location>
</feature>
<protein>
    <recommendedName>
        <fullName evidence="7">DNA 3'-5' helicase</fullName>
        <ecNumber evidence="7">5.6.2.4</ecNumber>
    </recommendedName>
</protein>
<evidence type="ECO:0000256" key="3">
    <source>
        <dbReference type="ARBA" id="ARBA00022806"/>
    </source>
</evidence>
<dbReference type="InterPro" id="IPR027785">
    <property type="entry name" value="UvrD-like_helicase_C"/>
</dbReference>
<evidence type="ECO:0000256" key="6">
    <source>
        <dbReference type="ARBA" id="ARBA00034617"/>
    </source>
</evidence>
<dbReference type="GO" id="GO:0000725">
    <property type="term" value="P:recombinational repair"/>
    <property type="evidence" value="ECO:0007669"/>
    <property type="project" value="TreeGrafter"/>
</dbReference>
<reference evidence="12" key="2">
    <citation type="submission" date="2021-04" db="EMBL/GenBank/DDBJ databases">
        <authorList>
            <person name="Gilroy R."/>
        </authorList>
    </citation>
    <scope>NUCLEOTIDE SEQUENCE</scope>
    <source>
        <strain evidence="12">CHK185-1770</strain>
    </source>
</reference>
<evidence type="ECO:0000256" key="4">
    <source>
        <dbReference type="ARBA" id="ARBA00022840"/>
    </source>
</evidence>
<dbReference type="EMBL" id="DWXG01000063">
    <property type="protein sequence ID" value="HJB98521.1"/>
    <property type="molecule type" value="Genomic_DNA"/>
</dbReference>
<keyword evidence="10" id="KW-0175">Coiled coil</keyword>
<dbReference type="PANTHER" id="PTHR11070">
    <property type="entry name" value="UVRD / RECB / PCRA DNA HELICASE FAMILY MEMBER"/>
    <property type="match status" value="1"/>
</dbReference>
<evidence type="ECO:0000256" key="10">
    <source>
        <dbReference type="SAM" id="Coils"/>
    </source>
</evidence>
<comment type="catalytic activity">
    <reaction evidence="6">
        <text>Couples ATP hydrolysis with the unwinding of duplex DNA by translocating in the 3'-5' direction.</text>
        <dbReference type="EC" id="5.6.2.4"/>
    </reaction>
</comment>
<dbReference type="InterPro" id="IPR027417">
    <property type="entry name" value="P-loop_NTPase"/>
</dbReference>
<dbReference type="Pfam" id="PF13361">
    <property type="entry name" value="UvrD_C"/>
    <property type="match status" value="1"/>
</dbReference>
<comment type="caution">
    <text evidence="12">The sequence shown here is derived from an EMBL/GenBank/DDBJ whole genome shotgun (WGS) entry which is preliminary data.</text>
</comment>
<evidence type="ECO:0000256" key="1">
    <source>
        <dbReference type="ARBA" id="ARBA00022741"/>
    </source>
</evidence>
<dbReference type="InterPro" id="IPR014016">
    <property type="entry name" value="UvrD-like_ATP-bd"/>
</dbReference>
<evidence type="ECO:0000259" key="11">
    <source>
        <dbReference type="PROSITE" id="PS51198"/>
    </source>
</evidence>
<keyword evidence="1 9" id="KW-0547">Nucleotide-binding</keyword>
<dbReference type="GO" id="GO:0005524">
    <property type="term" value="F:ATP binding"/>
    <property type="evidence" value="ECO:0007669"/>
    <property type="project" value="UniProtKB-UniRule"/>
</dbReference>
<dbReference type="GO" id="GO:0005829">
    <property type="term" value="C:cytosol"/>
    <property type="evidence" value="ECO:0007669"/>
    <property type="project" value="TreeGrafter"/>
</dbReference>
<organism evidence="12 13">
    <name type="scientific">Candidatus Acutalibacter pullicola</name>
    <dbReference type="NCBI Taxonomy" id="2838417"/>
    <lineage>
        <taxon>Bacteria</taxon>
        <taxon>Bacillati</taxon>
        <taxon>Bacillota</taxon>
        <taxon>Clostridia</taxon>
        <taxon>Eubacteriales</taxon>
        <taxon>Acutalibacteraceae</taxon>
        <taxon>Acutalibacter</taxon>
    </lineage>
</organism>
<evidence type="ECO:0000256" key="8">
    <source>
        <dbReference type="ARBA" id="ARBA00048988"/>
    </source>
</evidence>
<sequence>MEQEQTSQQAIPPEEIAHLHSLLGMIDEELKEAQRSVEKMDEEYREAQQYMADRRGEDNTRDMFQSQMLLGQIDSQGASAVLYRDRLQKTKSSPYFARIDFAPQGEAEAAPYYIGLYAFRYQRQLYVIDWRSPVASMFYDFELGPAHYDAPQGRTDGELRLKRQFKIVNGQMEYAFDSSQNIQDDILQQELAHTSDEKMKSIISTIQKEQNRIIRDEKAHTMIIQGVAGSGKTSIALHRVAFLLYRYRNTIKAQNITIISPNKVFGDYIAGVLPELGEEPIFEASLEDLALVQLEKGVDFVGDRDPLEEKDPAWEERARFKSTVEFVHLLDDFIQRLPQLAFQPRDYQYKEWSVPAEWIQGRVDVYKRFPLMKRLEMVADDIHSRLENEFLREERPPHRNQIFQALRKMLTMKTTLSAYRAFFRQLGKERAKLYKPYQKGVLEWNDVYPYLYLQGAFTGLETSHLIKHLVIDEMQDYTPIQYAVLNKLFPCPKTILGDFSQAVNPNRLCTLEDLHQFYEGSTLMRLEKSYRSTWEIIHFAKQIVTETDFQAVERHGPAPDLHAFSTEEEELVEILRQVETFQQSKYNAMGIITRTNGQAKALFDRLQERGASVHLVTPESSSFQGGALVLSIQMSKGLEFDQVLVPLANQETYHTDFDRNLLYVASTRAMHQLSFTCAGPVTPLLPFSR</sequence>
<proteinExistence type="predicted"/>
<comment type="catalytic activity">
    <reaction evidence="8">
        <text>ATP + H2O = ADP + phosphate + H(+)</text>
        <dbReference type="Rhea" id="RHEA:13065"/>
        <dbReference type="ChEBI" id="CHEBI:15377"/>
        <dbReference type="ChEBI" id="CHEBI:15378"/>
        <dbReference type="ChEBI" id="CHEBI:30616"/>
        <dbReference type="ChEBI" id="CHEBI:43474"/>
        <dbReference type="ChEBI" id="CHEBI:456216"/>
        <dbReference type="EC" id="5.6.2.4"/>
    </reaction>
</comment>
<dbReference type="Gene3D" id="3.40.50.300">
    <property type="entry name" value="P-loop containing nucleotide triphosphate hydrolases"/>
    <property type="match status" value="3"/>
</dbReference>
<evidence type="ECO:0000313" key="12">
    <source>
        <dbReference type="EMBL" id="HJB98521.1"/>
    </source>
</evidence>
<dbReference type="EC" id="5.6.2.4" evidence="7"/>
<keyword evidence="4 9" id="KW-0067">ATP-binding</keyword>
<evidence type="ECO:0000256" key="9">
    <source>
        <dbReference type="PROSITE-ProRule" id="PRU00560"/>
    </source>
</evidence>
<evidence type="ECO:0000313" key="13">
    <source>
        <dbReference type="Proteomes" id="UP000826793"/>
    </source>
</evidence>
<keyword evidence="3 9" id="KW-0347">Helicase</keyword>
<dbReference type="GO" id="GO:0043138">
    <property type="term" value="F:3'-5' DNA helicase activity"/>
    <property type="evidence" value="ECO:0007669"/>
    <property type="project" value="UniProtKB-EC"/>
</dbReference>
<dbReference type="GO" id="GO:0003677">
    <property type="term" value="F:DNA binding"/>
    <property type="evidence" value="ECO:0007669"/>
    <property type="project" value="InterPro"/>
</dbReference>
<dbReference type="GO" id="GO:0016787">
    <property type="term" value="F:hydrolase activity"/>
    <property type="evidence" value="ECO:0007669"/>
    <property type="project" value="UniProtKB-UniRule"/>
</dbReference>
<dbReference type="AlphaFoldDB" id="A0A9D2SG80"/>
<name>A0A9D2SG80_9FIRM</name>